<comment type="subcellular location">
    <subcellularLocation>
        <location evidence="1 8">Cytoplasm</location>
    </subcellularLocation>
</comment>
<comment type="similarity">
    <text evidence="8">Belongs to the tRNA(Ile)-lysidine synthase family.</text>
</comment>
<dbReference type="SUPFAM" id="SSF56037">
    <property type="entry name" value="PheT/TilS domain"/>
    <property type="match status" value="1"/>
</dbReference>
<sequence length="472" mass="54190">MEYIVDQFIRRHKLITPHATVVVGVSGGPDSMALLDYLNKAKQSWDIKIVACSIDHMLRGDDSRKDLEYVASFCSQKDILFEGKSVNVPLFKEEHHMSTEAAARHCRYKVFGNVMKKYNASMLALAHHGDDQIETMLMRQVRGSFGAARAGMPVSRPFMGGKVIRPFLIVTKKEIEEYCFKNGIEPRIDKTNESDEYTRNRFRKVILPFLKTENPLVHLRFQHDSEILYDDNNYLDQLAEEKLSDIVTNKRQEQMTISIQHFLRTPIPLQRRIIHLILNYLYHNKHIEPSLQSIHIETLLDWFRSDKPSGMQHLPDRLIAVRSYDQCTFSFSQNDAEQAGYQTALAIPGVTEVPSGKVIAKVTDDITAYGKGLNRFICPYHQVIQPLLVRSRQNGDRITPKGMSGTQKIKDIFINAKIDRRLRDEWPVVVDANGYVLWLPLLRHSDKASMDVNSTNYLVLTFIPTADFGRQA</sequence>
<dbReference type="CDD" id="cd01992">
    <property type="entry name" value="TilS_N"/>
    <property type="match status" value="1"/>
</dbReference>
<evidence type="ECO:0000256" key="5">
    <source>
        <dbReference type="ARBA" id="ARBA00022741"/>
    </source>
</evidence>
<keyword evidence="6 8" id="KW-0067">ATP-binding</keyword>
<dbReference type="EC" id="6.3.4.19" evidence="8"/>
<dbReference type="Pfam" id="PF11734">
    <property type="entry name" value="TilS_C"/>
    <property type="match status" value="1"/>
</dbReference>
<protein>
    <recommendedName>
        <fullName evidence="8">tRNA(Ile)-lysidine synthase</fullName>
        <ecNumber evidence="8">6.3.4.19</ecNumber>
    </recommendedName>
    <alternativeName>
        <fullName evidence="8">tRNA(Ile)-2-lysyl-cytidine synthase</fullName>
    </alternativeName>
    <alternativeName>
        <fullName evidence="8">tRNA(Ile)-lysidine synthetase</fullName>
    </alternativeName>
</protein>
<dbReference type="NCBIfam" id="TIGR02433">
    <property type="entry name" value="lysidine_TilS_C"/>
    <property type="match status" value="1"/>
</dbReference>
<evidence type="ECO:0000259" key="9">
    <source>
        <dbReference type="SMART" id="SM00977"/>
    </source>
</evidence>
<evidence type="ECO:0000313" key="10">
    <source>
        <dbReference type="EMBL" id="MFC7394746.1"/>
    </source>
</evidence>
<proteinExistence type="inferred from homology"/>
<dbReference type="SUPFAM" id="SSF82829">
    <property type="entry name" value="MesJ substrate recognition domain-like"/>
    <property type="match status" value="1"/>
</dbReference>
<comment type="catalytic activity">
    <reaction evidence="7 8">
        <text>cytidine(34) in tRNA(Ile2) + L-lysine + ATP = lysidine(34) in tRNA(Ile2) + AMP + diphosphate + H(+)</text>
        <dbReference type="Rhea" id="RHEA:43744"/>
        <dbReference type="Rhea" id="RHEA-COMP:10625"/>
        <dbReference type="Rhea" id="RHEA-COMP:10670"/>
        <dbReference type="ChEBI" id="CHEBI:15378"/>
        <dbReference type="ChEBI" id="CHEBI:30616"/>
        <dbReference type="ChEBI" id="CHEBI:32551"/>
        <dbReference type="ChEBI" id="CHEBI:33019"/>
        <dbReference type="ChEBI" id="CHEBI:82748"/>
        <dbReference type="ChEBI" id="CHEBI:83665"/>
        <dbReference type="ChEBI" id="CHEBI:456215"/>
        <dbReference type="EC" id="6.3.4.19"/>
    </reaction>
</comment>
<dbReference type="InterPro" id="IPR012796">
    <property type="entry name" value="Lysidine-tRNA-synth_C"/>
</dbReference>
<evidence type="ECO:0000256" key="6">
    <source>
        <dbReference type="ARBA" id="ARBA00022840"/>
    </source>
</evidence>
<evidence type="ECO:0000256" key="3">
    <source>
        <dbReference type="ARBA" id="ARBA00022598"/>
    </source>
</evidence>
<feature type="domain" description="Lysidine-tRNA(Ile) synthetase C-terminal" evidence="9">
    <location>
        <begin position="387"/>
        <end position="460"/>
    </location>
</feature>
<dbReference type="InterPro" id="IPR012094">
    <property type="entry name" value="tRNA_Ile_lys_synt"/>
</dbReference>
<dbReference type="InterPro" id="IPR012795">
    <property type="entry name" value="tRNA_Ile_lys_synt_N"/>
</dbReference>
<comment type="caution">
    <text evidence="10">The sequence shown here is derived from an EMBL/GenBank/DDBJ whole genome shotgun (WGS) entry which is preliminary data.</text>
</comment>
<keyword evidence="4 8" id="KW-0819">tRNA processing</keyword>
<keyword evidence="3 8" id="KW-0436">Ligase</keyword>
<gene>
    <name evidence="8 10" type="primary">tilS</name>
    <name evidence="10" type="ORF">ACFQRG_17625</name>
</gene>
<evidence type="ECO:0000256" key="4">
    <source>
        <dbReference type="ARBA" id="ARBA00022694"/>
    </source>
</evidence>
<comment type="domain">
    <text evidence="8">The N-terminal region contains the highly conserved SGGXDS motif, predicted to be a P-loop motif involved in ATP binding.</text>
</comment>
<evidence type="ECO:0000313" key="11">
    <source>
        <dbReference type="Proteomes" id="UP001596505"/>
    </source>
</evidence>
<dbReference type="InterPro" id="IPR014729">
    <property type="entry name" value="Rossmann-like_a/b/a_fold"/>
</dbReference>
<keyword evidence="11" id="KW-1185">Reference proteome</keyword>
<dbReference type="HAMAP" id="MF_01161">
    <property type="entry name" value="tRNA_Ile_lys_synt"/>
    <property type="match status" value="1"/>
</dbReference>
<dbReference type="RefSeq" id="WP_380968530.1">
    <property type="nucleotide sequence ID" value="NZ_JBHTCO010000038.1"/>
</dbReference>
<dbReference type="Gene3D" id="3.40.50.620">
    <property type="entry name" value="HUPs"/>
    <property type="match status" value="1"/>
</dbReference>
<keyword evidence="5 8" id="KW-0547">Nucleotide-binding</keyword>
<dbReference type="EMBL" id="JBHTCO010000038">
    <property type="protein sequence ID" value="MFC7394746.1"/>
    <property type="molecule type" value="Genomic_DNA"/>
</dbReference>
<evidence type="ECO:0000256" key="8">
    <source>
        <dbReference type="HAMAP-Rule" id="MF_01161"/>
    </source>
</evidence>
<keyword evidence="2 8" id="KW-0963">Cytoplasm</keyword>
<dbReference type="SMART" id="SM00977">
    <property type="entry name" value="TilS_C"/>
    <property type="match status" value="1"/>
</dbReference>
<dbReference type="GO" id="GO:0032267">
    <property type="term" value="F:tRNA(Ile)-lysidine synthase activity"/>
    <property type="evidence" value="ECO:0007669"/>
    <property type="project" value="UniProtKB-EC"/>
</dbReference>
<organism evidence="10 11">
    <name type="scientific">Scopulibacillus cellulosilyticus</name>
    <dbReference type="NCBI Taxonomy" id="2665665"/>
    <lineage>
        <taxon>Bacteria</taxon>
        <taxon>Bacillati</taxon>
        <taxon>Bacillota</taxon>
        <taxon>Bacilli</taxon>
        <taxon>Bacillales</taxon>
        <taxon>Sporolactobacillaceae</taxon>
        <taxon>Scopulibacillus</taxon>
    </lineage>
</organism>
<evidence type="ECO:0000256" key="7">
    <source>
        <dbReference type="ARBA" id="ARBA00048539"/>
    </source>
</evidence>
<accession>A0ABW2Q2F4</accession>
<dbReference type="Pfam" id="PF01171">
    <property type="entry name" value="ATP_bind_3"/>
    <property type="match status" value="1"/>
</dbReference>
<name>A0ABW2Q2F4_9BACL</name>
<dbReference type="NCBIfam" id="TIGR02432">
    <property type="entry name" value="lysidine_TilS_N"/>
    <property type="match status" value="1"/>
</dbReference>
<dbReference type="PANTHER" id="PTHR43033">
    <property type="entry name" value="TRNA(ILE)-LYSIDINE SYNTHASE-RELATED"/>
    <property type="match status" value="1"/>
</dbReference>
<reference evidence="11" key="1">
    <citation type="journal article" date="2019" name="Int. J. Syst. Evol. Microbiol.">
        <title>The Global Catalogue of Microorganisms (GCM) 10K type strain sequencing project: providing services to taxonomists for standard genome sequencing and annotation.</title>
        <authorList>
            <consortium name="The Broad Institute Genomics Platform"/>
            <consortium name="The Broad Institute Genome Sequencing Center for Infectious Disease"/>
            <person name="Wu L."/>
            <person name="Ma J."/>
        </authorList>
    </citation>
    <scope>NUCLEOTIDE SEQUENCE [LARGE SCALE GENOMIC DNA]</scope>
    <source>
        <strain evidence="11">CGMCC 1.16305</strain>
    </source>
</reference>
<dbReference type="PANTHER" id="PTHR43033:SF1">
    <property type="entry name" value="TRNA(ILE)-LYSIDINE SYNTHASE-RELATED"/>
    <property type="match status" value="1"/>
</dbReference>
<evidence type="ECO:0000256" key="1">
    <source>
        <dbReference type="ARBA" id="ARBA00004496"/>
    </source>
</evidence>
<comment type="function">
    <text evidence="8">Ligates lysine onto the cytidine present at position 34 of the AUA codon-specific tRNA(Ile) that contains the anticodon CAU, in an ATP-dependent manner. Cytidine is converted to lysidine, thus changing the amino acid specificity of the tRNA from methionine to isoleucine.</text>
</comment>
<dbReference type="Proteomes" id="UP001596505">
    <property type="component" value="Unassembled WGS sequence"/>
</dbReference>
<dbReference type="Gene3D" id="3.30.465.60">
    <property type="match status" value="1"/>
</dbReference>
<evidence type="ECO:0000256" key="2">
    <source>
        <dbReference type="ARBA" id="ARBA00022490"/>
    </source>
</evidence>
<feature type="binding site" evidence="8">
    <location>
        <begin position="26"/>
        <end position="31"/>
    </location>
    <ligand>
        <name>ATP</name>
        <dbReference type="ChEBI" id="CHEBI:30616"/>
    </ligand>
</feature>
<dbReference type="InterPro" id="IPR011063">
    <property type="entry name" value="TilS/TtcA_N"/>
</dbReference>
<dbReference type="SUPFAM" id="SSF52402">
    <property type="entry name" value="Adenine nucleotide alpha hydrolases-like"/>
    <property type="match status" value="1"/>
</dbReference>